<dbReference type="RefSeq" id="WP_091641996.1">
    <property type="nucleotide sequence ID" value="NZ_FOEG01000003.1"/>
</dbReference>
<keyword evidence="6" id="KW-0732">Signal</keyword>
<keyword evidence="12" id="KW-0534">Nitrate assimilation</keyword>
<name>A0A1H8SJQ3_9GAMM</name>
<dbReference type="GO" id="GO:0043546">
    <property type="term" value="F:molybdopterin cofactor binding"/>
    <property type="evidence" value="ECO:0007669"/>
    <property type="project" value="InterPro"/>
</dbReference>
<dbReference type="GO" id="GO:0016020">
    <property type="term" value="C:membrane"/>
    <property type="evidence" value="ECO:0007669"/>
    <property type="project" value="TreeGrafter"/>
</dbReference>
<evidence type="ECO:0000256" key="9">
    <source>
        <dbReference type="ARBA" id="ARBA00023002"/>
    </source>
</evidence>
<comment type="function">
    <text evidence="14">Catalytic subunit of the periplasmic nitrate reductase complex NapAB. Receives electrons from NapB and catalyzes the reduction of nitrate to nitrite.</text>
</comment>
<feature type="domain" description="4Fe-4S Mo/W bis-MGD-type" evidence="16">
    <location>
        <begin position="8"/>
        <end position="65"/>
    </location>
</feature>
<dbReference type="PROSITE" id="PS00490">
    <property type="entry name" value="MOLYBDOPTERIN_PROK_2"/>
    <property type="match status" value="1"/>
</dbReference>
<reference evidence="17 18" key="1">
    <citation type="submission" date="2016-10" db="EMBL/GenBank/DDBJ databases">
        <authorList>
            <person name="de Groot N.N."/>
        </authorList>
    </citation>
    <scope>NUCLEOTIDE SEQUENCE [LARGE SCALE GENOMIC DNA]</scope>
    <source>
        <strain evidence="17 18">CGMCC 1.6291</strain>
    </source>
</reference>
<keyword evidence="8" id="KW-0813">Transport</keyword>
<dbReference type="PANTHER" id="PTHR43105">
    <property type="entry name" value="RESPIRATORY NITRATE REDUCTASE"/>
    <property type="match status" value="1"/>
</dbReference>
<sequence>MTAVDVKARVVDSVCPYCGVGCALSWVVDTQGNRILEARGRDGAANEGRLCVKGRYGFDYATHAHRLTKPLVRRENAYPKGALSWDDNGPRRPGGPVDPETVLPHFREASWEEALERVGQGLGGIRDTHGGDALAGFGSAKGSNEEAYLFQKLVRAGFGTNNVDHCTRLCHASSVAALLEGIGSGGVTNIVRDIERADVALITGCNPTENHPVAATFMKDAAANGTELLVVNTRRPRIADYAAMYLEIRPGTDVAFYNAMMHVIINEGLTDDAFIAARTENVEAIRENVQEYSPEAVAGLVGVDAERITEAARRFGRANAAMLFWGMGISQHTHGTDNARCLIALAMITGNTGRPGTGLHPLRGQNNVQGASDAGLIPMMYPDYQKVSDPDAQARFEALWGRTLSPEPGRTVTEITDGALDGAIRGMYILGENPFVSDPDVAKVRKALGKLEFLVVQDIFLTETAEFADVILPGSAFAEKTGTVTNTDRRVQVGRQALQPPGEARQDWQIICDIGERIGYPMRYPDVSAVFDEFASATGSYAGLSHAVLGDRGRWYPCPDPEHSEGEPIVFKETFPRGRALLVPARQSPPVEATDAAYPLVLNTGRVLEHWHTGTMTRRSAALHDISPEGFVEIHPDDAAAYGVADGGWVEVTSRRGQIRIRARLRDRVARGSVFIPMHFREACANVLTHPAVDPFGKIPAFKYCAVRVDPVAAEDGA</sequence>
<dbReference type="CDD" id="cd00508">
    <property type="entry name" value="MopB_CT_Fdh-Nap-like"/>
    <property type="match status" value="1"/>
</dbReference>
<dbReference type="FunFam" id="2.40.40.20:FF:000005">
    <property type="entry name" value="Periplasmic nitrate reductase"/>
    <property type="match status" value="1"/>
</dbReference>
<evidence type="ECO:0000256" key="5">
    <source>
        <dbReference type="ARBA" id="ARBA00022723"/>
    </source>
</evidence>
<dbReference type="GO" id="GO:0042128">
    <property type="term" value="P:nitrate assimilation"/>
    <property type="evidence" value="ECO:0007669"/>
    <property type="project" value="UniProtKB-KW"/>
</dbReference>
<dbReference type="AlphaFoldDB" id="A0A1H8SJQ3"/>
<dbReference type="GO" id="GO:1990204">
    <property type="term" value="C:oxidoreductase complex"/>
    <property type="evidence" value="ECO:0007669"/>
    <property type="project" value="UniProtKB-ARBA"/>
</dbReference>
<dbReference type="Proteomes" id="UP000199657">
    <property type="component" value="Unassembled WGS sequence"/>
</dbReference>
<dbReference type="PANTHER" id="PTHR43105:SF14">
    <property type="entry name" value="FORMATE DEHYDROGENASE H"/>
    <property type="match status" value="1"/>
</dbReference>
<keyword evidence="10" id="KW-0408">Iron</keyword>
<keyword evidence="8" id="KW-0249">Electron transport</keyword>
<protein>
    <recommendedName>
        <fullName evidence="15">nitrate reductase (cytochrome)</fullName>
        <ecNumber evidence="15">1.9.6.1</ecNumber>
    </recommendedName>
</protein>
<keyword evidence="9" id="KW-0560">Oxidoreductase</keyword>
<comment type="cofactor">
    <cofactor evidence="1">
        <name>Mo-bis(molybdopterin guanine dinucleotide)</name>
        <dbReference type="ChEBI" id="CHEBI:60539"/>
    </cofactor>
</comment>
<dbReference type="CDD" id="cd02753">
    <property type="entry name" value="MopB_Formate-Dh-H"/>
    <property type="match status" value="1"/>
</dbReference>
<dbReference type="Gene3D" id="3.40.228.10">
    <property type="entry name" value="Dimethylsulfoxide Reductase, domain 2"/>
    <property type="match status" value="1"/>
</dbReference>
<dbReference type="GO" id="GO:0050140">
    <property type="term" value="F:nitrate reductase (cytochrome) activity"/>
    <property type="evidence" value="ECO:0007669"/>
    <property type="project" value="UniProtKB-EC"/>
</dbReference>
<dbReference type="GO" id="GO:0015942">
    <property type="term" value="P:formate metabolic process"/>
    <property type="evidence" value="ECO:0007669"/>
    <property type="project" value="InterPro"/>
</dbReference>
<dbReference type="InterPro" id="IPR009010">
    <property type="entry name" value="Asp_de-COase-like_dom_sf"/>
</dbReference>
<dbReference type="OrthoDB" id="9810782at2"/>
<dbReference type="InterPro" id="IPR050123">
    <property type="entry name" value="Prok_molybdopt-oxidoreductase"/>
</dbReference>
<evidence type="ECO:0000256" key="10">
    <source>
        <dbReference type="ARBA" id="ARBA00023004"/>
    </source>
</evidence>
<evidence type="ECO:0000256" key="1">
    <source>
        <dbReference type="ARBA" id="ARBA00001942"/>
    </source>
</evidence>
<accession>A0A1H8SJQ3</accession>
<evidence type="ECO:0000256" key="7">
    <source>
        <dbReference type="ARBA" id="ARBA00022764"/>
    </source>
</evidence>
<dbReference type="SUPFAM" id="SSF53706">
    <property type="entry name" value="Formate dehydrogenase/DMSO reductase, domains 1-3"/>
    <property type="match status" value="1"/>
</dbReference>
<evidence type="ECO:0000256" key="14">
    <source>
        <dbReference type="ARBA" id="ARBA00055000"/>
    </source>
</evidence>
<keyword evidence="3" id="KW-0004">4Fe-4S</keyword>
<comment type="catalytic activity">
    <reaction evidence="13">
        <text>2 Fe(II)-[cytochrome] + nitrate + 2 H(+) = 2 Fe(III)-[cytochrome] + nitrite + H2O</text>
        <dbReference type="Rhea" id="RHEA:12909"/>
        <dbReference type="Rhea" id="RHEA-COMP:11777"/>
        <dbReference type="Rhea" id="RHEA-COMP:11778"/>
        <dbReference type="ChEBI" id="CHEBI:15377"/>
        <dbReference type="ChEBI" id="CHEBI:15378"/>
        <dbReference type="ChEBI" id="CHEBI:16301"/>
        <dbReference type="ChEBI" id="CHEBI:17632"/>
        <dbReference type="ChEBI" id="CHEBI:29033"/>
        <dbReference type="ChEBI" id="CHEBI:29034"/>
        <dbReference type="EC" id="1.9.6.1"/>
    </reaction>
</comment>
<dbReference type="InterPro" id="IPR006656">
    <property type="entry name" value="Mopterin_OxRdtase"/>
</dbReference>
<dbReference type="Pfam" id="PF04879">
    <property type="entry name" value="Molybdop_Fe4S4"/>
    <property type="match status" value="1"/>
</dbReference>
<dbReference type="GO" id="GO:0022904">
    <property type="term" value="P:respiratory electron transport chain"/>
    <property type="evidence" value="ECO:0007669"/>
    <property type="project" value="TreeGrafter"/>
</dbReference>
<dbReference type="Pfam" id="PF00384">
    <property type="entry name" value="Molybdopterin"/>
    <property type="match status" value="1"/>
</dbReference>
<evidence type="ECO:0000256" key="15">
    <source>
        <dbReference type="ARBA" id="ARBA00067026"/>
    </source>
</evidence>
<evidence type="ECO:0000313" key="17">
    <source>
        <dbReference type="EMBL" id="SEO78746.1"/>
    </source>
</evidence>
<dbReference type="GO" id="GO:0008863">
    <property type="term" value="F:formate dehydrogenase (NAD+) activity"/>
    <property type="evidence" value="ECO:0007669"/>
    <property type="project" value="InterPro"/>
</dbReference>
<keyword evidence="5" id="KW-0479">Metal-binding</keyword>
<dbReference type="Gene3D" id="3.40.50.740">
    <property type="match status" value="1"/>
</dbReference>
<comment type="cofactor">
    <cofactor evidence="2">
        <name>[4Fe-4S] cluster</name>
        <dbReference type="ChEBI" id="CHEBI:49883"/>
    </cofactor>
</comment>
<gene>
    <name evidence="17" type="ORF">SAMN04488052_1038</name>
</gene>
<dbReference type="InterPro" id="IPR006655">
    <property type="entry name" value="Mopterin_OxRdtase_prok_CS"/>
</dbReference>
<dbReference type="InterPro" id="IPR006657">
    <property type="entry name" value="MoPterin_dinucl-bd_dom"/>
</dbReference>
<evidence type="ECO:0000256" key="6">
    <source>
        <dbReference type="ARBA" id="ARBA00022729"/>
    </source>
</evidence>
<proteinExistence type="predicted"/>
<keyword evidence="7" id="KW-0574">Periplasm</keyword>
<evidence type="ECO:0000256" key="13">
    <source>
        <dbReference type="ARBA" id="ARBA00052176"/>
    </source>
</evidence>
<dbReference type="NCBIfam" id="TIGR01591">
    <property type="entry name" value="Fdh-alpha"/>
    <property type="match status" value="1"/>
</dbReference>
<evidence type="ECO:0000256" key="11">
    <source>
        <dbReference type="ARBA" id="ARBA00023014"/>
    </source>
</evidence>
<dbReference type="SUPFAM" id="SSF50692">
    <property type="entry name" value="ADC-like"/>
    <property type="match status" value="1"/>
</dbReference>
<dbReference type="STRING" id="406100.SAMN04488052_1038"/>
<dbReference type="GO" id="GO:0046872">
    <property type="term" value="F:metal ion binding"/>
    <property type="evidence" value="ECO:0007669"/>
    <property type="project" value="UniProtKB-KW"/>
</dbReference>
<evidence type="ECO:0000256" key="12">
    <source>
        <dbReference type="ARBA" id="ARBA00023063"/>
    </source>
</evidence>
<evidence type="ECO:0000256" key="8">
    <source>
        <dbReference type="ARBA" id="ARBA00022982"/>
    </source>
</evidence>
<dbReference type="GO" id="GO:0051539">
    <property type="term" value="F:4 iron, 4 sulfur cluster binding"/>
    <property type="evidence" value="ECO:0007669"/>
    <property type="project" value="UniProtKB-KW"/>
</dbReference>
<dbReference type="EMBL" id="FOEG01000003">
    <property type="protein sequence ID" value="SEO78746.1"/>
    <property type="molecule type" value="Genomic_DNA"/>
</dbReference>
<organism evidence="17 18">
    <name type="scientific">Aquisalimonas asiatica</name>
    <dbReference type="NCBI Taxonomy" id="406100"/>
    <lineage>
        <taxon>Bacteria</taxon>
        <taxon>Pseudomonadati</taxon>
        <taxon>Pseudomonadota</taxon>
        <taxon>Gammaproteobacteria</taxon>
        <taxon>Chromatiales</taxon>
        <taxon>Ectothiorhodospiraceae</taxon>
        <taxon>Aquisalimonas</taxon>
    </lineage>
</organism>
<keyword evidence="11" id="KW-0411">Iron-sulfur</keyword>
<evidence type="ECO:0000313" key="18">
    <source>
        <dbReference type="Proteomes" id="UP000199657"/>
    </source>
</evidence>
<dbReference type="SMART" id="SM00926">
    <property type="entry name" value="Molybdop_Fe4S4"/>
    <property type="match status" value="1"/>
</dbReference>
<dbReference type="Pfam" id="PF01568">
    <property type="entry name" value="Molydop_binding"/>
    <property type="match status" value="1"/>
</dbReference>
<dbReference type="InterPro" id="IPR006478">
    <property type="entry name" value="Formate_DH_asu"/>
</dbReference>
<dbReference type="PROSITE" id="PS51669">
    <property type="entry name" value="4FE4S_MOW_BIS_MGD"/>
    <property type="match status" value="1"/>
</dbReference>
<dbReference type="InterPro" id="IPR041924">
    <property type="entry name" value="Formate_Dh-H_N"/>
</dbReference>
<evidence type="ECO:0000256" key="3">
    <source>
        <dbReference type="ARBA" id="ARBA00022485"/>
    </source>
</evidence>
<dbReference type="Gene3D" id="2.40.40.20">
    <property type="match status" value="1"/>
</dbReference>
<dbReference type="Gene3D" id="2.20.25.90">
    <property type="entry name" value="ADC-like domains"/>
    <property type="match status" value="1"/>
</dbReference>
<evidence type="ECO:0000256" key="4">
    <source>
        <dbReference type="ARBA" id="ARBA00022505"/>
    </source>
</evidence>
<dbReference type="InterPro" id="IPR006963">
    <property type="entry name" value="Mopterin_OxRdtase_4Fe-4S_dom"/>
</dbReference>
<evidence type="ECO:0000256" key="2">
    <source>
        <dbReference type="ARBA" id="ARBA00001966"/>
    </source>
</evidence>
<keyword evidence="18" id="KW-1185">Reference proteome</keyword>
<evidence type="ECO:0000259" key="16">
    <source>
        <dbReference type="PROSITE" id="PS51669"/>
    </source>
</evidence>
<dbReference type="EC" id="1.9.6.1" evidence="15"/>
<keyword evidence="4" id="KW-0500">Molybdenum</keyword>
<dbReference type="GO" id="GO:0003954">
    <property type="term" value="F:NADH dehydrogenase activity"/>
    <property type="evidence" value="ECO:0007669"/>
    <property type="project" value="TreeGrafter"/>
</dbReference>